<evidence type="ECO:0000256" key="1">
    <source>
        <dbReference type="SAM" id="MobiDB-lite"/>
    </source>
</evidence>
<name>A0AAD3RR74_CRYJA</name>
<keyword evidence="4" id="KW-1185">Reference proteome</keyword>
<evidence type="ECO:0000313" key="4">
    <source>
        <dbReference type="Proteomes" id="UP001234787"/>
    </source>
</evidence>
<feature type="region of interest" description="Disordered" evidence="1">
    <location>
        <begin position="1"/>
        <end position="26"/>
    </location>
</feature>
<evidence type="ECO:0000313" key="2">
    <source>
        <dbReference type="EMBL" id="GLJ58238.1"/>
    </source>
</evidence>
<comment type="caution">
    <text evidence="3">The sequence shown here is derived from an EMBL/GenBank/DDBJ whole genome shotgun (WGS) entry which is preliminary data.</text>
</comment>
<feature type="compositionally biased region" description="Basic residues" evidence="1">
    <location>
        <begin position="222"/>
        <end position="237"/>
    </location>
</feature>
<feature type="region of interest" description="Disordered" evidence="1">
    <location>
        <begin position="210"/>
        <end position="239"/>
    </location>
</feature>
<evidence type="ECO:0000313" key="3">
    <source>
        <dbReference type="EMBL" id="GLJ58525.1"/>
    </source>
</evidence>
<sequence length="253" mass="27703">MCGDSEAIDGNFNAQPPYGSPSSDRPVYQHIESGRRIRKSILLRWDGATAVDCLLSSWEFLVARFGRLVISIGWGKQRISLRGPIGSIEKSSRGNGSLSPAILKAHSITSLPDRPGSTALNQVYSRGPIDSRASELSRLSQPGRVIRKLLGGALSLLLAVWGIYVGRVLKTSRNLDSPSTSKRLAYSLYKKIIGKCSTVGAGGVRCKNGRENLGKGGTTRGTRSKSRFNQHQRRKGGPLHENMRRYLLARFLQ</sequence>
<dbReference type="Proteomes" id="UP001234787">
    <property type="component" value="Unassembled WGS sequence"/>
</dbReference>
<organism evidence="3 4">
    <name type="scientific">Cryptomeria japonica</name>
    <name type="common">Japanese cedar</name>
    <name type="synonym">Cupressus japonica</name>
    <dbReference type="NCBI Taxonomy" id="3369"/>
    <lineage>
        <taxon>Eukaryota</taxon>
        <taxon>Viridiplantae</taxon>
        <taxon>Streptophyta</taxon>
        <taxon>Embryophyta</taxon>
        <taxon>Tracheophyta</taxon>
        <taxon>Spermatophyta</taxon>
        <taxon>Pinopsida</taxon>
        <taxon>Pinidae</taxon>
        <taxon>Conifers II</taxon>
        <taxon>Cupressales</taxon>
        <taxon>Cupressaceae</taxon>
        <taxon>Cryptomeria</taxon>
    </lineage>
</organism>
<gene>
    <name evidence="2" type="ORF">SUGI_1424730</name>
    <name evidence="3" type="ORF">SUGI_1455520</name>
</gene>
<proteinExistence type="predicted"/>
<dbReference type="AlphaFoldDB" id="A0AAD3RR74"/>
<protein>
    <submittedName>
        <fullName evidence="3">Uncharacterized protein</fullName>
    </submittedName>
</protein>
<dbReference type="EMBL" id="BSEH01000411">
    <property type="protein sequence ID" value="GLJ58525.1"/>
    <property type="molecule type" value="Genomic_DNA"/>
</dbReference>
<reference evidence="3" key="1">
    <citation type="submission" date="2022-12" db="EMBL/GenBank/DDBJ databases">
        <title>Chromosome-Level Genome Assembly of Japanese Cedar (Cryptomeriajaponica D. Don).</title>
        <authorList>
            <person name="Fujino T."/>
            <person name="Yamaguchi K."/>
            <person name="Yokoyama T."/>
            <person name="Hamanaka T."/>
            <person name="Harazono Y."/>
            <person name="Kamada H."/>
            <person name="Kobayashi W."/>
            <person name="Ujino-Ihara T."/>
            <person name="Uchiyama K."/>
            <person name="Matsumoto A."/>
            <person name="Izuno A."/>
            <person name="Tsumura Y."/>
            <person name="Toyoda A."/>
            <person name="Shigenobu S."/>
            <person name="Moriguchi Y."/>
            <person name="Ueno S."/>
            <person name="Kasahara M."/>
        </authorList>
    </citation>
    <scope>NUCLEOTIDE SEQUENCE</scope>
</reference>
<dbReference type="EMBL" id="BSEH01000306">
    <property type="protein sequence ID" value="GLJ58238.1"/>
    <property type="molecule type" value="Genomic_DNA"/>
</dbReference>
<accession>A0AAD3RR74</accession>